<keyword evidence="2" id="KW-1185">Reference proteome</keyword>
<evidence type="ECO:0000313" key="1">
    <source>
        <dbReference type="EMBL" id="GIX64832.1"/>
    </source>
</evidence>
<dbReference type="AlphaFoldDB" id="A0AAV4LYD8"/>
<evidence type="ECO:0000313" key="2">
    <source>
        <dbReference type="Proteomes" id="UP001497744"/>
    </source>
</evidence>
<comment type="caution">
    <text evidence="1">The sequence shown here is derived from an EMBL/GenBank/DDBJ whole genome shotgun (WGS) entry which is preliminary data.</text>
</comment>
<gene>
    <name evidence="1" type="ORF">BcabD6B2_42670</name>
</gene>
<dbReference type="GeneID" id="94196313"/>
<protein>
    <submittedName>
        <fullName evidence="1">Glutathione S-transferase</fullName>
    </submittedName>
</protein>
<organism evidence="1 2">
    <name type="scientific">Babesia caballi</name>
    <dbReference type="NCBI Taxonomy" id="5871"/>
    <lineage>
        <taxon>Eukaryota</taxon>
        <taxon>Sar</taxon>
        <taxon>Alveolata</taxon>
        <taxon>Apicomplexa</taxon>
        <taxon>Aconoidasida</taxon>
        <taxon>Piroplasmida</taxon>
        <taxon>Babesiidae</taxon>
        <taxon>Babesia</taxon>
    </lineage>
</organism>
<dbReference type="EMBL" id="BPLF01000003">
    <property type="protein sequence ID" value="GIX64832.1"/>
    <property type="molecule type" value="Genomic_DNA"/>
</dbReference>
<reference evidence="1 2" key="1">
    <citation type="submission" date="2021-06" db="EMBL/GenBank/DDBJ databases">
        <title>Genome sequence of Babesia caballi.</title>
        <authorList>
            <person name="Yamagishi J."/>
            <person name="Kidaka T."/>
            <person name="Ochi A."/>
        </authorList>
    </citation>
    <scope>NUCLEOTIDE SEQUENCE [LARGE SCALE GENOMIC DNA]</scope>
    <source>
        <strain evidence="1">USDA-D6B2</strain>
    </source>
</reference>
<sequence length="286" mass="31829">MHLLQPKRVIRKRAARHLQQVQLNHALLELLHDYFLLHQKDSALVGSQVYVNLLPVDGEVEHVRHVVLARKLPVDVFEALFELLHLVHWPPVDEQDLDVATLPPGLRRADHPLDLPPVALDGHVNHVPHKAVAVYLLRRFADGRAFAGAREEVLHLVVGGRDVGERESGVGVDQRVLLHHVHAAREVPLGAFEQQLAAHRVRLEQIAARHGGPHLRHLITGQRVAPTVVATRFFASSVPSDLNCRAHPMSSWAVRVSTSSTPTFAIEFSASPCTFTCPTRPHHSLP</sequence>
<accession>A0AAV4LYD8</accession>
<dbReference type="Proteomes" id="UP001497744">
    <property type="component" value="Unassembled WGS sequence"/>
</dbReference>
<dbReference type="RefSeq" id="XP_067716901.1">
    <property type="nucleotide sequence ID" value="XM_067860800.1"/>
</dbReference>
<name>A0AAV4LYD8_BABCB</name>
<proteinExistence type="predicted"/>